<feature type="signal peptide" evidence="2">
    <location>
        <begin position="1"/>
        <end position="20"/>
    </location>
</feature>
<keyword evidence="1" id="KW-1133">Transmembrane helix</keyword>
<sequence length="1596" mass="168182">MPRSGWLFLVCVCAAGVALGAVPRPPAEAIVRGALDVIPADDPFPIRRVRATDDRLPLLLKELEAGPVVQMPRPEFEARVRAAGRASAQVKHGPRILDANFTAELEGGDLTGTAEFGILNASGAGALLPLDPLKLAVSGAKWAQGGEAVMAVLSTSPITSAPFVWVSGEGRRALQFRWSLAGTAEPGERRFELRVPACPTAVLQLDLPANQVPTTSADVLLTGPFKVPGKPARRAWSLRFGGRSKLEFAVRTGGAPSTVATAALVAKYELNPGQLSATFEYDLRPTRGSVGEWVFMADPGLRVTEVVTNNRAGWVVDPPATPNGPRRVRISLRQPGPGGKVLISAVAPLPDLARPPDAPLPVVRPLGAVLESESAELRLAPGLKIDSWAPGDYRLVDAALSPTGMAEQARVVSLVGTLLPAGADGVFRRMPSVRTSAPDVEFTALERLEWQLRATHSILVARVRVHVVRGPLFQLTVRPPPGFTLDRNSAGIDELVAHIDAPTPAGQVIELARPLLASQSAELRLEFRGASAKLGEAVPFPAFAVASATERAGWLSIAADPVWSVRSAPGAGATSAGLWGWFTTDAPRDARAVYSFRAKEPDGFVTLAPARPKISAQATVSLDAPGSRWVATTRLALSVQKGALPALTVFVPGPRTPERSWKLLDSSNSVTGATAISPELLETVPLFVPVDVLAGAAGARSRGAVEGTLWVLQLARPLTETAVLETTAPGPALGDTAVSIPIPRVLGANQTTKAEVPPAFKDRVTVDAIGNSVRVGAVSRATSNSSSVSDAYLLTAVRAPDDVVVAFGGTVRDSSGGTLPIVLPSGAEVRGVCVGGRWLNPAAFGTHGPAETLHVPVLAGPIVHFEVRYRLPPVTGWPTRSVTSPMPTVPGDPPVRRWWSFAPGVLPGWPARPGDAVMDSPPLLGGPLVGGGAELVTRSDDEWVRVGSVRAADALAVGALALVSVLGWLVAHRGRPRGALVLASAVVGALVITELGPPWWARVAWPVLCMAVVALGGVLAHLSIRRRPGAPVVAAVLAFGFALHSISAFAQQSPPVTVLIVPGADGSEEVIAPRAVLDRLDAVTHPQLPAPALTSATYQVRADETGAKVTAQFVVHALRSSDNMVPLPLGDARLEHVTVGGVPAFPVARADGYAVPLPGSGRYEIEVRFAVTATVSGSEREVRFSVPEIADTKLSAVLPGTATQPHAVGRIGRQIVARAGENATVEAELGAVRSVQLRWREGAGGSAVVKVREGCVWDVTEAGAELNAAYLVRVEQGAVNGLRFDVPAELEVLRVAVRATDLSTAPLALRDWTLGQEQAGARPLQIDFQAPTSGRFLVVLECSPRRPLTQRPVLRFPRVAFGSVKGETEAVYGLRASRVTVKEVVRGGVIDFPADALRDFAAVPDLKLDPNKPVRAFRLVPGAIAELRPDLHAGEPPAVRTVTTWHVGPHRADVTGTVMWTARESVAFLEFSVANVNVLEVRGPDVVSWNQTGARVQVWLRSGTKEDAIEWTGTTVPAPPGKTPAPLSFDPTHPKIAHATLVSDEVRVRPIDGWALIADRVRGWQALPASGGELRFRTDSAAQGLRVQMSPRSPSR</sequence>
<proteinExistence type="predicted"/>
<organism evidence="3 4">
    <name type="scientific">Gemmata massiliana</name>
    <dbReference type="NCBI Taxonomy" id="1210884"/>
    <lineage>
        <taxon>Bacteria</taxon>
        <taxon>Pseudomonadati</taxon>
        <taxon>Planctomycetota</taxon>
        <taxon>Planctomycetia</taxon>
        <taxon>Gemmatales</taxon>
        <taxon>Gemmataceae</taxon>
        <taxon>Gemmata</taxon>
    </lineage>
</organism>
<keyword evidence="4" id="KW-1185">Reference proteome</keyword>
<dbReference type="KEGG" id="gms:SOIL9_75760"/>
<evidence type="ECO:0000313" key="3">
    <source>
        <dbReference type="EMBL" id="VTS02258.1"/>
    </source>
</evidence>
<feature type="transmembrane region" description="Helical" evidence="1">
    <location>
        <begin position="1029"/>
        <end position="1050"/>
    </location>
</feature>
<keyword evidence="2" id="KW-0732">Signal</keyword>
<dbReference type="EMBL" id="LR593886">
    <property type="protein sequence ID" value="VTS02258.1"/>
    <property type="molecule type" value="Genomic_DNA"/>
</dbReference>
<name>A0A6P2DMX8_9BACT</name>
<evidence type="ECO:0000256" key="1">
    <source>
        <dbReference type="SAM" id="Phobius"/>
    </source>
</evidence>
<feature type="transmembrane region" description="Helical" evidence="1">
    <location>
        <begin position="978"/>
        <end position="997"/>
    </location>
</feature>
<accession>A0A6P2DMX8</accession>
<keyword evidence="1" id="KW-0812">Transmembrane</keyword>
<dbReference type="Proteomes" id="UP000464178">
    <property type="component" value="Chromosome"/>
</dbReference>
<gene>
    <name evidence="3" type="ORF">SOIL9_75760</name>
</gene>
<evidence type="ECO:0000256" key="2">
    <source>
        <dbReference type="SAM" id="SignalP"/>
    </source>
</evidence>
<dbReference type="RefSeq" id="WP_162672691.1">
    <property type="nucleotide sequence ID" value="NZ_LR593886.1"/>
</dbReference>
<feature type="transmembrane region" description="Helical" evidence="1">
    <location>
        <begin position="954"/>
        <end position="971"/>
    </location>
</feature>
<evidence type="ECO:0000313" key="4">
    <source>
        <dbReference type="Proteomes" id="UP000464178"/>
    </source>
</evidence>
<keyword evidence="1" id="KW-0472">Membrane</keyword>
<feature type="transmembrane region" description="Helical" evidence="1">
    <location>
        <begin position="1003"/>
        <end position="1022"/>
    </location>
</feature>
<feature type="chain" id="PRO_5027023158" evidence="2">
    <location>
        <begin position="21"/>
        <end position="1596"/>
    </location>
</feature>
<reference evidence="3 4" key="1">
    <citation type="submission" date="2019-05" db="EMBL/GenBank/DDBJ databases">
        <authorList>
            <consortium name="Science for Life Laboratories"/>
        </authorList>
    </citation>
    <scope>NUCLEOTIDE SEQUENCE [LARGE SCALE GENOMIC DNA]</scope>
    <source>
        <strain evidence="3">Soil9</strain>
    </source>
</reference>
<protein>
    <submittedName>
        <fullName evidence="3">Uncharacterized protein</fullName>
    </submittedName>
</protein>